<evidence type="ECO:0000313" key="3">
    <source>
        <dbReference type="EMBL" id="KAK1743544.1"/>
    </source>
</evidence>
<feature type="region of interest" description="Disordered" evidence="1">
    <location>
        <begin position="284"/>
        <end position="312"/>
    </location>
</feature>
<feature type="compositionally biased region" description="Basic residues" evidence="1">
    <location>
        <begin position="371"/>
        <end position="383"/>
    </location>
</feature>
<evidence type="ECO:0000259" key="2">
    <source>
        <dbReference type="Pfam" id="PF13191"/>
    </source>
</evidence>
<dbReference type="InterPro" id="IPR053159">
    <property type="entry name" value="Hybrid_Histidine_Kinase"/>
</dbReference>
<feature type="region of interest" description="Disordered" evidence="1">
    <location>
        <begin position="57"/>
        <end position="79"/>
    </location>
</feature>
<dbReference type="PANTHER" id="PTHR43642:SF1">
    <property type="entry name" value="HYBRID SIGNAL TRANSDUCTION HISTIDINE KINASE G"/>
    <property type="match status" value="1"/>
</dbReference>
<dbReference type="InterPro" id="IPR011990">
    <property type="entry name" value="TPR-like_helical_dom_sf"/>
</dbReference>
<feature type="domain" description="Orc1-like AAA ATPase" evidence="2">
    <location>
        <begin position="540"/>
        <end position="726"/>
    </location>
</feature>
<comment type="caution">
    <text evidence="3">The sequence shown here is derived from an EMBL/GenBank/DDBJ whole genome shotgun (WGS) entry which is preliminary data.</text>
</comment>
<feature type="compositionally biased region" description="Low complexity" evidence="1">
    <location>
        <begin position="293"/>
        <end position="310"/>
    </location>
</feature>
<sequence length="1554" mass="172691">METMNNNEEAKANLWGSLAAELEMQCGDVLSLDDNSIHHLEEEEDELLPLCRRLSSNGGGAAAAAPPSQGSNVNIMNNNHPASAAPIAAHAASTDNNNPSDWKAAAIDSSNSNSLNQFQSTQLFAQSQQQQQHMNLHHPYPNNIVMLRPTASSSSTKTSILKDWIVTKKIHREIKEATYNGTAATTNGSSNEAGRMSKFQKEYIVKCVKAAHLLVGKLEQVETTTTNNTKKQLQGGTTNEELFIPTPRDIDQDGISIIENVQSGEVVDVEFNVYRSSTFNWDVHGDGDDVDATNNKKSNSSSTTTTSNDNGKLGSMLGALGKLFYVLFTEGESVPIVDVDDYTPVSTKTTSSRKRKVKSSSSSSRGESSSHKHTAKDSKAKKKSREEDAIMDILLNFAMPGDSDREDDYIIESMRKGNLPLHLCRFVSDLLYSSRVLEKDDGGFGDGNGGSNPHHHQDSIFTSIADVHSDLKQMFDFPDAFLYGTVNSRWEIVFGSNHVFGREKEMQLLMTAVRRIESLNIDDKSNQQRPNHPPQQQRMKEVVIISGRAGTGKSLLVQEMRKPLQAQGWIFLRCKFEKKIGDPEPLSVIALGFDEFFASCISLCSNDVTAVKNAPPGTQSCCPDGCCSRNICHKLEGLIGWIGLTTLSRLMPSLRRILKDVYPSRNFNGEEGLDTNNVRGPNGEHLFVTLLDVLSQLRPVLFFTDDLQFAGDASLALLNDLVNKVGSTVGETRSSLLFVGAHRTVDTESNPLLMKMLTQYEASDVINTTQIDLCGFELESLNEMVSDALCLPRRKTRSLAEVVHQKTLGIPLFVVEFLDALLTEKLLIHNSATGWGWDVDSIDLKKISSGVAALLACKLEQLPSQVLSAVKILSVLGSHIDRGVLEVVKKYDGSDGSTLIPSLYTAQREGLLDIAGPTFTFMHETIKLAAFNLIQVADRIPMMLRIVACLLPHCKQHEKETDAYLFTTVDIINIIGSQAVSKNLGQSRVFAQLNLNAGKKSTNFRTALDYFEAGISFLQGDYWNDQYELTLSLFEAAATANYSGGRHDQVAIQTNKIFSMARSFEDKFKSYCLYINVLAIGNMEKAMEQLYHLLKSLGEDIKPNTINAPMAMVDFSSLKQMLGGARKDVLLQLPPMTDRNKLMAMKLMAMLVLYYNQQMTHLSGYFSCKMIRMSIQHGHCEDTVFALSVFACSTMNFLGDTNEAASLAKCALSMSRLYNSEQLIPRIYSRIYGGVLCFTQPMATSLPPMLKACRIAFARGTSEQSIFNTMIYVVRSLQSGKKIPLLLDEVKAFALKHNQLNHMGILQLFLAPVYKFLSSLSGITFDPSTLLPQLAVAPIHDVVQTALAKKETVYVRLAVVLGLGESLFLRDFANAYKIMTRYPKLFQMLDDRQQLRITEFEVTFIGGLLSFYWARETREPQWIQRGMNALAAFEDWSKLSPWDSLHRYHLLKAELHHSQGDTIRAIESFDAAIANTKKHHQYSYEAIACEWAAHFYDSIGNNDKTKEMIQKSHDAYIKWGAVKKAEALIKLLQVVPSVIPSTMQNQNQPSMSFL</sequence>
<accession>A0AAD8YBR8</accession>
<feature type="compositionally biased region" description="Low complexity" evidence="1">
    <location>
        <begin position="57"/>
        <end position="72"/>
    </location>
</feature>
<dbReference type="EMBL" id="JATAAI010000009">
    <property type="protein sequence ID" value="KAK1743544.1"/>
    <property type="molecule type" value="Genomic_DNA"/>
</dbReference>
<organism evidence="3 4">
    <name type="scientific">Skeletonema marinoi</name>
    <dbReference type="NCBI Taxonomy" id="267567"/>
    <lineage>
        <taxon>Eukaryota</taxon>
        <taxon>Sar</taxon>
        <taxon>Stramenopiles</taxon>
        <taxon>Ochrophyta</taxon>
        <taxon>Bacillariophyta</taxon>
        <taxon>Coscinodiscophyceae</taxon>
        <taxon>Thalassiosirophycidae</taxon>
        <taxon>Thalassiosirales</taxon>
        <taxon>Skeletonemataceae</taxon>
        <taxon>Skeletonema</taxon>
        <taxon>Skeletonema marinoi-dohrnii complex</taxon>
    </lineage>
</organism>
<reference evidence="3" key="1">
    <citation type="submission" date="2023-06" db="EMBL/GenBank/DDBJ databases">
        <title>Survivors Of The Sea: Transcriptome response of Skeletonema marinoi to long-term dormancy.</title>
        <authorList>
            <person name="Pinder M.I.M."/>
            <person name="Kourtchenko O."/>
            <person name="Robertson E.K."/>
            <person name="Larsson T."/>
            <person name="Maumus F."/>
            <person name="Osuna-Cruz C.M."/>
            <person name="Vancaester E."/>
            <person name="Stenow R."/>
            <person name="Vandepoele K."/>
            <person name="Ploug H."/>
            <person name="Bruchert V."/>
            <person name="Godhe A."/>
            <person name="Topel M."/>
        </authorList>
    </citation>
    <scope>NUCLEOTIDE SEQUENCE</scope>
    <source>
        <strain evidence="3">R05AC</strain>
    </source>
</reference>
<dbReference type="InterPro" id="IPR041664">
    <property type="entry name" value="AAA_16"/>
</dbReference>
<dbReference type="SUPFAM" id="SSF48452">
    <property type="entry name" value="TPR-like"/>
    <property type="match status" value="1"/>
</dbReference>
<dbReference type="InterPro" id="IPR027417">
    <property type="entry name" value="P-loop_NTPase"/>
</dbReference>
<protein>
    <submittedName>
        <fullName evidence="3">AAA ATPase</fullName>
    </submittedName>
</protein>
<proteinExistence type="predicted"/>
<name>A0AAD8YBR8_9STRA</name>
<gene>
    <name evidence="3" type="ORF">QTG54_006165</name>
</gene>
<evidence type="ECO:0000256" key="1">
    <source>
        <dbReference type="SAM" id="MobiDB-lite"/>
    </source>
</evidence>
<dbReference type="Pfam" id="PF13191">
    <property type="entry name" value="AAA_16"/>
    <property type="match status" value="1"/>
</dbReference>
<dbReference type="PANTHER" id="PTHR43642">
    <property type="entry name" value="HYBRID SIGNAL TRANSDUCTION HISTIDINE KINASE G"/>
    <property type="match status" value="1"/>
</dbReference>
<dbReference type="Proteomes" id="UP001224775">
    <property type="component" value="Unassembled WGS sequence"/>
</dbReference>
<feature type="region of interest" description="Disordered" evidence="1">
    <location>
        <begin position="342"/>
        <end position="385"/>
    </location>
</feature>
<dbReference type="SUPFAM" id="SSF52540">
    <property type="entry name" value="P-loop containing nucleoside triphosphate hydrolases"/>
    <property type="match status" value="1"/>
</dbReference>
<evidence type="ECO:0000313" key="4">
    <source>
        <dbReference type="Proteomes" id="UP001224775"/>
    </source>
</evidence>
<keyword evidence="4" id="KW-1185">Reference proteome</keyword>